<proteinExistence type="predicted"/>
<evidence type="ECO:0000256" key="1">
    <source>
        <dbReference type="SAM" id="Phobius"/>
    </source>
</evidence>
<dbReference type="AlphaFoldDB" id="A0A517R0R9"/>
<accession>A0A517R0R9</accession>
<keyword evidence="1" id="KW-0812">Transmembrane</keyword>
<gene>
    <name evidence="2" type="ORF">Pan189_18130</name>
</gene>
<evidence type="ECO:0000313" key="3">
    <source>
        <dbReference type="Proteomes" id="UP000317318"/>
    </source>
</evidence>
<organism evidence="2 3">
    <name type="scientific">Stratiformator vulcanicus</name>
    <dbReference type="NCBI Taxonomy" id="2527980"/>
    <lineage>
        <taxon>Bacteria</taxon>
        <taxon>Pseudomonadati</taxon>
        <taxon>Planctomycetota</taxon>
        <taxon>Planctomycetia</taxon>
        <taxon>Planctomycetales</taxon>
        <taxon>Planctomycetaceae</taxon>
        <taxon>Stratiformator</taxon>
    </lineage>
</organism>
<keyword evidence="3" id="KW-1185">Reference proteome</keyword>
<sequence length="62" mass="6314">MGRIAGTIGLVFGDAVVSGVTLTTKFDPAVAIVFGAISICGIVLAAYQIADIVFQGDTERSP</sequence>
<keyword evidence="1" id="KW-1133">Transmembrane helix</keyword>
<keyword evidence="1" id="KW-0472">Membrane</keyword>
<evidence type="ECO:0000313" key="2">
    <source>
        <dbReference type="EMBL" id="QDT37433.1"/>
    </source>
</evidence>
<dbReference type="KEGG" id="svp:Pan189_18130"/>
<dbReference type="RefSeq" id="WP_145363546.1">
    <property type="nucleotide sequence ID" value="NZ_CP036268.1"/>
</dbReference>
<dbReference type="EMBL" id="CP036268">
    <property type="protein sequence ID" value="QDT37433.1"/>
    <property type="molecule type" value="Genomic_DNA"/>
</dbReference>
<feature type="transmembrane region" description="Helical" evidence="1">
    <location>
        <begin position="29"/>
        <end position="50"/>
    </location>
</feature>
<protein>
    <submittedName>
        <fullName evidence="2">Uncharacterized protein</fullName>
    </submittedName>
</protein>
<reference evidence="2 3" key="1">
    <citation type="submission" date="2019-02" db="EMBL/GenBank/DDBJ databases">
        <title>Deep-cultivation of Planctomycetes and their phenomic and genomic characterization uncovers novel biology.</title>
        <authorList>
            <person name="Wiegand S."/>
            <person name="Jogler M."/>
            <person name="Boedeker C."/>
            <person name="Pinto D."/>
            <person name="Vollmers J."/>
            <person name="Rivas-Marin E."/>
            <person name="Kohn T."/>
            <person name="Peeters S.H."/>
            <person name="Heuer A."/>
            <person name="Rast P."/>
            <person name="Oberbeckmann S."/>
            <person name="Bunk B."/>
            <person name="Jeske O."/>
            <person name="Meyerdierks A."/>
            <person name="Storesund J.E."/>
            <person name="Kallscheuer N."/>
            <person name="Luecker S."/>
            <person name="Lage O.M."/>
            <person name="Pohl T."/>
            <person name="Merkel B.J."/>
            <person name="Hornburger P."/>
            <person name="Mueller R.-W."/>
            <person name="Bruemmer F."/>
            <person name="Labrenz M."/>
            <person name="Spormann A.M."/>
            <person name="Op den Camp H."/>
            <person name="Overmann J."/>
            <person name="Amann R."/>
            <person name="Jetten M.S.M."/>
            <person name="Mascher T."/>
            <person name="Medema M.H."/>
            <person name="Devos D.P."/>
            <person name="Kaster A.-K."/>
            <person name="Ovreas L."/>
            <person name="Rohde M."/>
            <person name="Galperin M.Y."/>
            <person name="Jogler C."/>
        </authorList>
    </citation>
    <scope>NUCLEOTIDE SEQUENCE [LARGE SCALE GENOMIC DNA]</scope>
    <source>
        <strain evidence="2 3">Pan189</strain>
    </source>
</reference>
<dbReference type="Proteomes" id="UP000317318">
    <property type="component" value="Chromosome"/>
</dbReference>
<name>A0A517R0R9_9PLAN</name>